<feature type="transmembrane region" description="Helical" evidence="1">
    <location>
        <begin position="12"/>
        <end position="30"/>
    </location>
</feature>
<evidence type="ECO:0000313" key="2">
    <source>
        <dbReference type="EMBL" id="QMW76444.1"/>
    </source>
</evidence>
<reference evidence="2 3" key="1">
    <citation type="submission" date="2019-04" db="EMBL/GenBank/DDBJ databases">
        <authorList>
            <person name="Schori C."/>
            <person name="Ahrens C."/>
        </authorList>
    </citation>
    <scope>NUCLEOTIDE SEQUENCE [LARGE SCALE GENOMIC DNA]</scope>
    <source>
        <strain evidence="2 3">DSM 2950</strain>
    </source>
</reference>
<gene>
    <name evidence="2" type="ORF">E5259_01885</name>
</gene>
<evidence type="ECO:0000313" key="3">
    <source>
        <dbReference type="Proteomes" id="UP000515789"/>
    </source>
</evidence>
<accession>A0A7G5MPA1</accession>
<proteinExistence type="predicted"/>
<dbReference type="AlphaFoldDB" id="A0A7G5MPA1"/>
<evidence type="ECO:0000256" key="1">
    <source>
        <dbReference type="SAM" id="Phobius"/>
    </source>
</evidence>
<keyword evidence="1" id="KW-1133">Transmembrane helix</keyword>
<sequence length="101" mass="12447">MAYERKEDGREVILVGYYNVLFYLIFRVGLDEYKKNILIERIQSGEQMIMKDIYRWCEGHQIPFWTKFIYRKDFSVKANLWNLYSYYRFKIELSMSNLTES</sequence>
<dbReference type="RefSeq" id="WP_018595565.1">
    <property type="nucleotide sequence ID" value="NZ_CABLBP010000003.1"/>
</dbReference>
<dbReference type="GeneID" id="75052885"/>
<name>A0A7G5MPA1_9FIRM</name>
<keyword evidence="1" id="KW-0812">Transmembrane</keyword>
<keyword evidence="1" id="KW-0472">Membrane</keyword>
<dbReference type="Proteomes" id="UP000515789">
    <property type="component" value="Chromosome"/>
</dbReference>
<protein>
    <submittedName>
        <fullName evidence="2">Uncharacterized protein</fullName>
    </submittedName>
</protein>
<dbReference type="EMBL" id="CP039126">
    <property type="protein sequence ID" value="QMW76444.1"/>
    <property type="molecule type" value="Genomic_DNA"/>
</dbReference>
<organism evidence="2 3">
    <name type="scientific">Blautia producta</name>
    <dbReference type="NCBI Taxonomy" id="33035"/>
    <lineage>
        <taxon>Bacteria</taxon>
        <taxon>Bacillati</taxon>
        <taxon>Bacillota</taxon>
        <taxon>Clostridia</taxon>
        <taxon>Lachnospirales</taxon>
        <taxon>Lachnospiraceae</taxon>
        <taxon>Blautia</taxon>
    </lineage>
</organism>